<accession>A0AAN8ZM33</accession>
<feature type="transmembrane region" description="Helical" evidence="6">
    <location>
        <begin position="285"/>
        <end position="304"/>
    </location>
</feature>
<keyword evidence="8" id="KW-1185">Reference proteome</keyword>
<feature type="transmembrane region" description="Helical" evidence="6">
    <location>
        <begin position="145"/>
        <end position="169"/>
    </location>
</feature>
<feature type="transmembrane region" description="Helical" evidence="6">
    <location>
        <begin position="406"/>
        <end position="425"/>
    </location>
</feature>
<keyword evidence="5 6" id="KW-0472">Membrane</keyword>
<keyword evidence="3 6" id="KW-0812">Transmembrane</keyword>
<keyword evidence="2" id="KW-0813">Transport</keyword>
<feature type="transmembrane region" description="Helical" evidence="6">
    <location>
        <begin position="45"/>
        <end position="68"/>
    </location>
</feature>
<dbReference type="AlphaFoldDB" id="A0AAN8ZM33"/>
<evidence type="ECO:0000313" key="7">
    <source>
        <dbReference type="EMBL" id="KAK6939015.1"/>
    </source>
</evidence>
<feature type="transmembrane region" description="Helical" evidence="6">
    <location>
        <begin position="341"/>
        <end position="361"/>
    </location>
</feature>
<dbReference type="GO" id="GO:0016020">
    <property type="term" value="C:membrane"/>
    <property type="evidence" value="ECO:0007669"/>
    <property type="project" value="UniProtKB-SubCell"/>
</dbReference>
<comment type="caution">
    <text evidence="7">The sequence shown here is derived from an EMBL/GenBank/DDBJ whole genome shotgun (WGS) entry which is preliminary data.</text>
</comment>
<dbReference type="CDD" id="cd17330">
    <property type="entry name" value="MFS_SLC46_TetA_like"/>
    <property type="match status" value="1"/>
</dbReference>
<keyword evidence="4 6" id="KW-1133">Transmembrane helix</keyword>
<feature type="transmembrane region" description="Helical" evidence="6">
    <location>
        <begin position="373"/>
        <end position="400"/>
    </location>
</feature>
<dbReference type="Pfam" id="PF07690">
    <property type="entry name" value="MFS_1"/>
    <property type="match status" value="1"/>
</dbReference>
<dbReference type="Gene3D" id="1.20.1250.20">
    <property type="entry name" value="MFS general substrate transporter like domains"/>
    <property type="match status" value="1"/>
</dbReference>
<feature type="transmembrane region" description="Helical" evidence="6">
    <location>
        <begin position="80"/>
        <end position="98"/>
    </location>
</feature>
<feature type="transmembrane region" description="Helical" evidence="6">
    <location>
        <begin position="7"/>
        <end position="25"/>
    </location>
</feature>
<feature type="transmembrane region" description="Helical" evidence="6">
    <location>
        <begin position="175"/>
        <end position="193"/>
    </location>
</feature>
<proteinExistence type="predicted"/>
<comment type="subcellular location">
    <subcellularLocation>
        <location evidence="1">Membrane</location>
        <topology evidence="1">Multi-pass membrane protein</topology>
    </subcellularLocation>
</comment>
<feature type="transmembrane region" description="Helical" evidence="6">
    <location>
        <begin position="316"/>
        <end position="335"/>
    </location>
</feature>
<evidence type="ECO:0000313" key="8">
    <source>
        <dbReference type="Proteomes" id="UP001370490"/>
    </source>
</evidence>
<sequence>MGSISRLSHLFMTVFLHSFSTYIVVPAITDVTMSALCPGQDECSIAIYLTGLQHVVIGSGSLVMMPLLGNLSDRYGRKALITLPMTLAITPLAILAYSRTRNFFYFYFVLKSLTAMVCEGSVHCLALAYVVLLSSPYSIPEGQRVSAFGILSGIGSASFVCATLATHFLSTSSTFQVAATVAILGLVYMRIFLPESIIDGSVSTQPLLVKEAEVDATCSNSDASAKIQVIRPMPSLGDMLSLLKTSPAFSQAAIVAFFHNLGDVGVHTSLMYYLKASFHFNKDQFADLMLISGIAGTISQFLLMPVLGPALGEEKLLSIGLLFSCTHIFLYAISWSYWVPYAAAMFSILMVFSSPCIRSIASKQVGPSEQGKAQGCISGIMSIANVISPLAFTPLTALFLSDAAPFHFPGFSLMCAGFASTIAFLQSTMIRAEPNSIHKASCCGSVEA</sequence>
<evidence type="ECO:0000256" key="3">
    <source>
        <dbReference type="ARBA" id="ARBA00022692"/>
    </source>
</evidence>
<dbReference type="PANTHER" id="PTHR23504">
    <property type="entry name" value="MAJOR FACILITATOR SUPERFAMILY DOMAIN-CONTAINING PROTEIN 10"/>
    <property type="match status" value="1"/>
</dbReference>
<gene>
    <name evidence="7" type="ORF">RJ641_032523</name>
</gene>
<evidence type="ECO:0000256" key="2">
    <source>
        <dbReference type="ARBA" id="ARBA00022448"/>
    </source>
</evidence>
<dbReference type="SUPFAM" id="SSF103473">
    <property type="entry name" value="MFS general substrate transporter"/>
    <property type="match status" value="1"/>
</dbReference>
<dbReference type="EMBL" id="JBAMMX010000006">
    <property type="protein sequence ID" value="KAK6939015.1"/>
    <property type="molecule type" value="Genomic_DNA"/>
</dbReference>
<name>A0AAN8ZM33_9MAGN</name>
<dbReference type="Proteomes" id="UP001370490">
    <property type="component" value="Unassembled WGS sequence"/>
</dbReference>
<dbReference type="GO" id="GO:0022857">
    <property type="term" value="F:transmembrane transporter activity"/>
    <property type="evidence" value="ECO:0007669"/>
    <property type="project" value="InterPro"/>
</dbReference>
<organism evidence="7 8">
    <name type="scientific">Dillenia turbinata</name>
    <dbReference type="NCBI Taxonomy" id="194707"/>
    <lineage>
        <taxon>Eukaryota</taxon>
        <taxon>Viridiplantae</taxon>
        <taxon>Streptophyta</taxon>
        <taxon>Embryophyta</taxon>
        <taxon>Tracheophyta</taxon>
        <taxon>Spermatophyta</taxon>
        <taxon>Magnoliopsida</taxon>
        <taxon>eudicotyledons</taxon>
        <taxon>Gunneridae</taxon>
        <taxon>Pentapetalae</taxon>
        <taxon>Dilleniales</taxon>
        <taxon>Dilleniaceae</taxon>
        <taxon>Dillenia</taxon>
    </lineage>
</organism>
<evidence type="ECO:0000256" key="5">
    <source>
        <dbReference type="ARBA" id="ARBA00023136"/>
    </source>
</evidence>
<evidence type="ECO:0000256" key="6">
    <source>
        <dbReference type="SAM" id="Phobius"/>
    </source>
</evidence>
<reference evidence="7 8" key="1">
    <citation type="submission" date="2023-12" db="EMBL/GenBank/DDBJ databases">
        <title>A high-quality genome assembly for Dillenia turbinata (Dilleniales).</title>
        <authorList>
            <person name="Chanderbali A."/>
        </authorList>
    </citation>
    <scope>NUCLEOTIDE SEQUENCE [LARGE SCALE GENOMIC DNA]</scope>
    <source>
        <strain evidence="7">LSX21</strain>
        <tissue evidence="7">Leaf</tissue>
    </source>
</reference>
<dbReference type="InterPro" id="IPR036259">
    <property type="entry name" value="MFS_trans_sf"/>
</dbReference>
<feature type="transmembrane region" description="Helical" evidence="6">
    <location>
        <begin position="252"/>
        <end position="273"/>
    </location>
</feature>
<evidence type="ECO:0000256" key="4">
    <source>
        <dbReference type="ARBA" id="ARBA00022989"/>
    </source>
</evidence>
<dbReference type="PANTHER" id="PTHR23504:SF1">
    <property type="entry name" value="GH21943P-RELATED"/>
    <property type="match status" value="1"/>
</dbReference>
<evidence type="ECO:0000256" key="1">
    <source>
        <dbReference type="ARBA" id="ARBA00004141"/>
    </source>
</evidence>
<feature type="transmembrane region" description="Helical" evidence="6">
    <location>
        <begin position="104"/>
        <end position="133"/>
    </location>
</feature>
<dbReference type="InterPro" id="IPR011701">
    <property type="entry name" value="MFS"/>
</dbReference>
<protein>
    <submittedName>
        <fullName evidence="7">Major facilitator superfamily</fullName>
    </submittedName>
</protein>